<reference evidence="1 2" key="1">
    <citation type="submission" date="2019-08" db="EMBL/GenBank/DDBJ databases">
        <title>Actinomadura sp. nov. CYP1-5 isolated from mountain soil.</title>
        <authorList>
            <person name="Songsumanus A."/>
            <person name="Kuncharoen N."/>
            <person name="Kudo T."/>
            <person name="Yuki M."/>
            <person name="Igarashi Y."/>
            <person name="Tanasupawat S."/>
        </authorList>
    </citation>
    <scope>NUCLEOTIDE SEQUENCE [LARGE SCALE GENOMIC DNA]</scope>
    <source>
        <strain evidence="1 2">JCM 14158</strain>
    </source>
</reference>
<accession>A0A5D0N740</accession>
<protein>
    <submittedName>
        <fullName evidence="1">Uncharacterized protein</fullName>
    </submittedName>
</protein>
<dbReference type="Proteomes" id="UP000323380">
    <property type="component" value="Unassembled WGS sequence"/>
</dbReference>
<evidence type="ECO:0000313" key="2">
    <source>
        <dbReference type="Proteomes" id="UP000323380"/>
    </source>
</evidence>
<keyword evidence="2" id="KW-1185">Reference proteome</keyword>
<evidence type="ECO:0000313" key="1">
    <source>
        <dbReference type="EMBL" id="TYB40151.1"/>
    </source>
</evidence>
<comment type="caution">
    <text evidence="1">The sequence shown here is derived from an EMBL/GenBank/DDBJ whole genome shotgun (WGS) entry which is preliminary data.</text>
</comment>
<dbReference type="AlphaFoldDB" id="A0A5D0N740"/>
<organism evidence="1 2">
    <name type="scientific">Actinomadura chibensis</name>
    <dbReference type="NCBI Taxonomy" id="392828"/>
    <lineage>
        <taxon>Bacteria</taxon>
        <taxon>Bacillati</taxon>
        <taxon>Actinomycetota</taxon>
        <taxon>Actinomycetes</taxon>
        <taxon>Streptosporangiales</taxon>
        <taxon>Thermomonosporaceae</taxon>
        <taxon>Actinomadura</taxon>
    </lineage>
</organism>
<sequence>MPTVRDLLDRFRPAGAPGAAAVAVPADRRAVLAAELEPVFALLTGVEDDRRRIADEAETGARAARAAARERAAVLVEEARREAAAVRAAARAAVERSAAEDRRALMAAARDEAARVEAVAAARSPELVGRAVRAVDVLLGGGTASPGEEA</sequence>
<gene>
    <name evidence="1" type="ORF">FXF69_39890</name>
</gene>
<dbReference type="RefSeq" id="WP_083980726.1">
    <property type="nucleotide sequence ID" value="NZ_VSFG01000013.1"/>
</dbReference>
<proteinExistence type="predicted"/>
<dbReference type="STRING" id="1220554.GCA_001552135_03149"/>
<name>A0A5D0N740_9ACTN</name>
<dbReference type="EMBL" id="VSFG01000013">
    <property type="protein sequence ID" value="TYB40151.1"/>
    <property type="molecule type" value="Genomic_DNA"/>
</dbReference>